<dbReference type="PROSITE" id="PS51186">
    <property type="entry name" value="GNAT"/>
    <property type="match status" value="1"/>
</dbReference>
<dbReference type="Pfam" id="PF00583">
    <property type="entry name" value="Acetyltransf_1"/>
    <property type="match status" value="1"/>
</dbReference>
<gene>
    <name evidence="5" type="ORF">ACFQ16_19355</name>
</gene>
<dbReference type="SUPFAM" id="SSF55729">
    <property type="entry name" value="Acyl-CoA N-acyltransferases (Nat)"/>
    <property type="match status" value="1"/>
</dbReference>
<accession>A0ABW3FTP7</accession>
<feature type="region of interest" description="Disordered" evidence="3">
    <location>
        <begin position="157"/>
        <end position="190"/>
    </location>
</feature>
<evidence type="ECO:0000256" key="3">
    <source>
        <dbReference type="SAM" id="MobiDB-lite"/>
    </source>
</evidence>
<evidence type="ECO:0000313" key="6">
    <source>
        <dbReference type="Proteomes" id="UP001597018"/>
    </source>
</evidence>
<evidence type="ECO:0000313" key="5">
    <source>
        <dbReference type="EMBL" id="MFD0921906.1"/>
    </source>
</evidence>
<organism evidence="5 6">
    <name type="scientific">Saccharopolyspora rosea</name>
    <dbReference type="NCBI Taxonomy" id="524884"/>
    <lineage>
        <taxon>Bacteria</taxon>
        <taxon>Bacillati</taxon>
        <taxon>Actinomycetota</taxon>
        <taxon>Actinomycetes</taxon>
        <taxon>Pseudonocardiales</taxon>
        <taxon>Pseudonocardiaceae</taxon>
        <taxon>Saccharopolyspora</taxon>
    </lineage>
</organism>
<dbReference type="EMBL" id="JBHTIW010000016">
    <property type="protein sequence ID" value="MFD0921906.1"/>
    <property type="molecule type" value="Genomic_DNA"/>
</dbReference>
<evidence type="ECO:0000256" key="2">
    <source>
        <dbReference type="ARBA" id="ARBA00023315"/>
    </source>
</evidence>
<dbReference type="CDD" id="cd04301">
    <property type="entry name" value="NAT_SF"/>
    <property type="match status" value="1"/>
</dbReference>
<dbReference type="RefSeq" id="WP_345601811.1">
    <property type="nucleotide sequence ID" value="NZ_BAABLT010000051.1"/>
</dbReference>
<proteinExistence type="predicted"/>
<dbReference type="InterPro" id="IPR000182">
    <property type="entry name" value="GNAT_dom"/>
</dbReference>
<evidence type="ECO:0000259" key="4">
    <source>
        <dbReference type="PROSITE" id="PS51186"/>
    </source>
</evidence>
<feature type="domain" description="N-acetyltransferase" evidence="4">
    <location>
        <begin position="11"/>
        <end position="172"/>
    </location>
</feature>
<dbReference type="InterPro" id="IPR016181">
    <property type="entry name" value="Acyl_CoA_acyltransferase"/>
</dbReference>
<keyword evidence="2 5" id="KW-0012">Acyltransferase</keyword>
<protein>
    <submittedName>
        <fullName evidence="5">GNAT family N-acetyltransferase</fullName>
        <ecNumber evidence="5">2.3.-.-</ecNumber>
    </submittedName>
</protein>
<comment type="caution">
    <text evidence="5">The sequence shown here is derived from an EMBL/GenBank/DDBJ whole genome shotgun (WGS) entry which is preliminary data.</text>
</comment>
<dbReference type="Gene3D" id="3.40.630.30">
    <property type="match status" value="1"/>
</dbReference>
<dbReference type="PANTHER" id="PTHR43877">
    <property type="entry name" value="AMINOALKYLPHOSPHONATE N-ACETYLTRANSFERASE-RELATED-RELATED"/>
    <property type="match status" value="1"/>
</dbReference>
<evidence type="ECO:0000256" key="1">
    <source>
        <dbReference type="ARBA" id="ARBA00022679"/>
    </source>
</evidence>
<keyword evidence="6" id="KW-1185">Reference proteome</keyword>
<keyword evidence="1 5" id="KW-0808">Transferase</keyword>
<sequence>MAGTGTASEPIDVVPMRMAHLEGVLGLGFQLFDVSKMPYTSWSLSSVAGHLDAQPEACWVAERNGEVLGFVLGSMSFDEREDWGYLEWIGLAPSVQGRGVASRLVEACCQALFEAGAARIITDVEQGNEASARMMRRNGFGEGVTVTLFARPRPDDFGRGRTSHVRSRPYDPARARLRTVARTTGPQAEQ</sequence>
<dbReference type="GO" id="GO:0016746">
    <property type="term" value="F:acyltransferase activity"/>
    <property type="evidence" value="ECO:0007669"/>
    <property type="project" value="UniProtKB-KW"/>
</dbReference>
<reference evidence="6" key="1">
    <citation type="journal article" date="2019" name="Int. J. Syst. Evol. Microbiol.">
        <title>The Global Catalogue of Microorganisms (GCM) 10K type strain sequencing project: providing services to taxonomists for standard genome sequencing and annotation.</title>
        <authorList>
            <consortium name="The Broad Institute Genomics Platform"/>
            <consortium name="The Broad Institute Genome Sequencing Center for Infectious Disease"/>
            <person name="Wu L."/>
            <person name="Ma J."/>
        </authorList>
    </citation>
    <scope>NUCLEOTIDE SEQUENCE [LARGE SCALE GENOMIC DNA]</scope>
    <source>
        <strain evidence="6">CCUG 56401</strain>
    </source>
</reference>
<dbReference type="PANTHER" id="PTHR43877:SF2">
    <property type="entry name" value="AMINOALKYLPHOSPHONATE N-ACETYLTRANSFERASE-RELATED"/>
    <property type="match status" value="1"/>
</dbReference>
<dbReference type="InterPro" id="IPR050832">
    <property type="entry name" value="Bact_Acetyltransf"/>
</dbReference>
<dbReference type="EC" id="2.3.-.-" evidence="5"/>
<dbReference type="Proteomes" id="UP001597018">
    <property type="component" value="Unassembled WGS sequence"/>
</dbReference>
<name>A0ABW3FTP7_9PSEU</name>